<feature type="compositionally biased region" description="Polar residues" evidence="1">
    <location>
        <begin position="65"/>
        <end position="82"/>
    </location>
</feature>
<feature type="compositionally biased region" description="Low complexity" evidence="1">
    <location>
        <begin position="31"/>
        <end position="43"/>
    </location>
</feature>
<feature type="transmembrane region" description="Helical" evidence="2">
    <location>
        <begin position="575"/>
        <end position="606"/>
    </location>
</feature>
<feature type="transmembrane region" description="Helical" evidence="2">
    <location>
        <begin position="930"/>
        <end position="948"/>
    </location>
</feature>
<dbReference type="EMBL" id="CAMXCT020004668">
    <property type="protein sequence ID" value="CAL1163281.1"/>
    <property type="molecule type" value="Genomic_DNA"/>
</dbReference>
<name>A0A9P1DGR6_9DINO</name>
<feature type="transmembrane region" description="Helical" evidence="2">
    <location>
        <begin position="905"/>
        <end position="924"/>
    </location>
</feature>
<dbReference type="EMBL" id="CAMXCT010004668">
    <property type="protein sequence ID" value="CAI4009906.1"/>
    <property type="molecule type" value="Genomic_DNA"/>
</dbReference>
<accession>A0A9P1DGR6</accession>
<proteinExistence type="predicted"/>
<gene>
    <name evidence="3" type="ORF">C1SCF055_LOCUS35231</name>
</gene>
<reference evidence="4 5" key="2">
    <citation type="submission" date="2024-05" db="EMBL/GenBank/DDBJ databases">
        <authorList>
            <person name="Chen Y."/>
            <person name="Shah S."/>
            <person name="Dougan E. K."/>
            <person name="Thang M."/>
            <person name="Chan C."/>
        </authorList>
    </citation>
    <scope>NUCLEOTIDE SEQUENCE [LARGE SCALE GENOMIC DNA]</scope>
</reference>
<keyword evidence="2" id="KW-1133">Transmembrane helix</keyword>
<dbReference type="EMBL" id="CAMXCT030004668">
    <property type="protein sequence ID" value="CAL4797218.1"/>
    <property type="molecule type" value="Genomic_DNA"/>
</dbReference>
<evidence type="ECO:0000313" key="5">
    <source>
        <dbReference type="Proteomes" id="UP001152797"/>
    </source>
</evidence>
<evidence type="ECO:0000256" key="2">
    <source>
        <dbReference type="SAM" id="Phobius"/>
    </source>
</evidence>
<dbReference type="Proteomes" id="UP001152797">
    <property type="component" value="Unassembled WGS sequence"/>
</dbReference>
<feature type="transmembrane region" description="Helical" evidence="2">
    <location>
        <begin position="175"/>
        <end position="194"/>
    </location>
</feature>
<feature type="region of interest" description="Disordered" evidence="1">
    <location>
        <begin position="1"/>
        <end position="94"/>
    </location>
</feature>
<sequence length="1297" mass="146230">MSRPGTGAPVPRSTSARSPTARSPLSPPALAPATRSTRSVSESSSDEEDFATFGEDVPDEHQAGAETSSLEGSGSDSTEVICSTSRRDSRRRSTLQTVMNEATRTSFLQHIQACISVVFGTHVDVGDDEEGDNLTGAAKKLLGPLGRVKFVGQAQEEIQRITKKGVKYRTMHHTFWSNFALSFWLGFWIALIGMPNYALTARKFIYGDTRQTEKLLTARFVPWHHYWCDLSDSGLSEADLLNVTDCSTSNELEKEDFSTQGFLDGMNGTSANLDGKVCGYRPGRRYFGYFKRFWIGSASGNYFPTIDHNKPVYIEESNVTNYSQQVLEDGGQTCLRMCERNLNCSIWSWHSYTTNTIYGGICHFFESTAVIDTRLTYDWQKWIGGTCRSQAKTLYYCPDNVYGRLHNYAPITQPPVLRRPVGISSKDVFTDLWCGILPEKWSQTWPNVVQMIVFSVFGGTGTTIQLCWQGFIGTSAACLNCFIMSLLFPKGGKGHKCTAEEIAQALCKEGDWSYESPGYRSWIGWLDTLGVLFLFMLSNSQINTIKFGMSWHFFFMMDFIDPDTGRTPCPDYDKVFFELICLSVFVTTILGCIFAVIVTFVPCPLLNERKAYREMATMAKTLSAIWCESVDYICGSEPSVQRYRIEAKIEALQELEMNINSNLQAAWWESALLGRHDPTRQELLVIQQNMQDMFDVLPAVKWCVLNEDFQGQHQDFILDLQPHLQALVREATQLLEMCIRAPYAGRKDRKSMNKFIHESAIHVHKLQKFLVQQYRKKSLRPNQDLADETTLVFSLSFTARKAADLSQLICNKKEQWACWRGDNFILLMKGCWEGFKNTWSPSKMFSREHLEFAVRNFIGISAVFFLAIMLENYIFKRYSAVMPATLALLISKYQSTAFTNNLHRLLGVLLGKVLPILILSGLAIAGCGNIRSLAAFFSIWTYVTFFSYMYYTSATWSLVGCLVAGFGVYPLMEPCVSDSPSLSGNVLQTRYSELGMITMAVAVQMLIDTLLKRQGPAEVAVTEMQALLDRIFLGYNDRMSGLQAILRSNLPDLQNALIEAETCMSRAKLLCVEADPKQMIMAGPHTPFRIDLYKAALDILQGCMTCLNLVIISEKVWIVNASVREVDDEEANEEFAMTPNGGTIAYSSAENHSVLQIATRTMESLMINVEDDILHTVDQVSDALQAILRHRIEAKLDHPSVHELANMKLLDQYFTSSRIDKWLIQVGKETEHIHTDRHELTNNLQARLVVGTRAIAQMPQSLGTAFRRVAKILCQNQRQLGKARFIHLSMPCMAQNC</sequence>
<evidence type="ECO:0000313" key="4">
    <source>
        <dbReference type="EMBL" id="CAL4797218.1"/>
    </source>
</evidence>
<organism evidence="3">
    <name type="scientific">Cladocopium goreaui</name>
    <dbReference type="NCBI Taxonomy" id="2562237"/>
    <lineage>
        <taxon>Eukaryota</taxon>
        <taxon>Sar</taxon>
        <taxon>Alveolata</taxon>
        <taxon>Dinophyceae</taxon>
        <taxon>Suessiales</taxon>
        <taxon>Symbiodiniaceae</taxon>
        <taxon>Cladocopium</taxon>
    </lineage>
</organism>
<comment type="caution">
    <text evidence="3">The sequence shown here is derived from an EMBL/GenBank/DDBJ whole genome shotgun (WGS) entry which is preliminary data.</text>
</comment>
<evidence type="ECO:0000313" key="3">
    <source>
        <dbReference type="EMBL" id="CAI4009906.1"/>
    </source>
</evidence>
<protein>
    <submittedName>
        <fullName evidence="3">Uncharacterized protein</fullName>
    </submittedName>
</protein>
<keyword evidence="2" id="KW-0812">Transmembrane</keyword>
<keyword evidence="5" id="KW-1185">Reference proteome</keyword>
<keyword evidence="2" id="KW-0472">Membrane</keyword>
<feature type="compositionally biased region" description="Low complexity" evidence="1">
    <location>
        <begin position="11"/>
        <end position="24"/>
    </location>
</feature>
<reference evidence="3" key="1">
    <citation type="submission" date="2022-10" db="EMBL/GenBank/DDBJ databases">
        <authorList>
            <person name="Chen Y."/>
            <person name="Dougan E. K."/>
            <person name="Chan C."/>
            <person name="Rhodes N."/>
            <person name="Thang M."/>
        </authorList>
    </citation>
    <scope>NUCLEOTIDE SEQUENCE</scope>
</reference>
<evidence type="ECO:0000256" key="1">
    <source>
        <dbReference type="SAM" id="MobiDB-lite"/>
    </source>
</evidence>
<dbReference type="OrthoDB" id="438703at2759"/>
<feature type="transmembrane region" description="Helical" evidence="2">
    <location>
        <begin position="852"/>
        <end position="869"/>
    </location>
</feature>